<keyword evidence="7" id="KW-1185">Reference proteome</keyword>
<keyword evidence="2 4" id="KW-0863">Zinc-finger</keyword>
<dbReference type="InterPro" id="IPR035896">
    <property type="entry name" value="AN1-like_Znf"/>
</dbReference>
<feature type="domain" description="AN1-type" evidence="6">
    <location>
        <begin position="197"/>
        <end position="243"/>
    </location>
</feature>
<organism evidence="7 8">
    <name type="scientific">Setaria digitata</name>
    <dbReference type="NCBI Taxonomy" id="48799"/>
    <lineage>
        <taxon>Eukaryota</taxon>
        <taxon>Metazoa</taxon>
        <taxon>Ecdysozoa</taxon>
        <taxon>Nematoda</taxon>
        <taxon>Chromadorea</taxon>
        <taxon>Rhabditida</taxon>
        <taxon>Spirurina</taxon>
        <taxon>Spiruromorpha</taxon>
        <taxon>Filarioidea</taxon>
        <taxon>Setariidae</taxon>
        <taxon>Setaria</taxon>
    </lineage>
</organism>
<keyword evidence="1" id="KW-0479">Metal-binding</keyword>
<evidence type="ECO:0000256" key="3">
    <source>
        <dbReference type="ARBA" id="ARBA00022833"/>
    </source>
</evidence>
<dbReference type="InterPro" id="IPR000058">
    <property type="entry name" value="Znf_AN1"/>
</dbReference>
<dbReference type="SUPFAM" id="SSF118310">
    <property type="entry name" value="AN1-like Zinc finger"/>
    <property type="match status" value="1"/>
</dbReference>
<dbReference type="Pfam" id="PF01754">
    <property type="entry name" value="zf-A20"/>
    <property type="match status" value="1"/>
</dbReference>
<name>A0A915Q6R0_9BILA</name>
<dbReference type="PROSITE" id="PS51039">
    <property type="entry name" value="ZF_AN1"/>
    <property type="match status" value="1"/>
</dbReference>
<accession>A0A915Q6R0</accession>
<keyword evidence="3" id="KW-0862">Zinc</keyword>
<dbReference type="PANTHER" id="PTHR10634:SF149">
    <property type="entry name" value="AN1-TYPE DOMAIN-CONTAINING PROTEIN-RELATED"/>
    <property type="match status" value="1"/>
</dbReference>
<dbReference type="FunFam" id="4.10.1110.10:FF:000001">
    <property type="entry name" value="Zinc finger AN1-type containing 6"/>
    <property type="match status" value="1"/>
</dbReference>
<dbReference type="SUPFAM" id="SSF57716">
    <property type="entry name" value="Glucocorticoid receptor-like (DNA-binding domain)"/>
    <property type="match status" value="1"/>
</dbReference>
<evidence type="ECO:0000259" key="6">
    <source>
        <dbReference type="PROSITE" id="PS51039"/>
    </source>
</evidence>
<dbReference type="SMART" id="SM00259">
    <property type="entry name" value="ZnF_A20"/>
    <property type="match status" value="1"/>
</dbReference>
<dbReference type="InterPro" id="IPR002653">
    <property type="entry name" value="Znf_A20"/>
</dbReference>
<dbReference type="SMART" id="SM00154">
    <property type="entry name" value="ZnF_AN1"/>
    <property type="match status" value="1"/>
</dbReference>
<dbReference type="GO" id="GO:0008270">
    <property type="term" value="F:zinc ion binding"/>
    <property type="evidence" value="ECO:0007669"/>
    <property type="project" value="UniProtKB-KW"/>
</dbReference>
<dbReference type="PROSITE" id="PS51036">
    <property type="entry name" value="ZF_A20"/>
    <property type="match status" value="1"/>
</dbReference>
<sequence length="262" mass="27188">MENQQQTTTLCRAGCGFFGSPSTEGLCSKCYKDYVKRKQDTTARVSPPLSAVVSSGTNTVTATSSAVSSTTCNGDNTAATSSTVMIAEKLREVSCSQAAKSSEDMTAQLESVAAAVEAAGGITASSSGTCSGVLSTSRITGLQGSGLKGLTPSNIIADHMTSGCVLGLVSVVSSVASLDAAAGSETALLNNEGQPVPKKANRCHVCKKRVGLTGFVCRCGGLYCGEHRYDTAHGCSFDYKTMEREEIRKNNPVIVSEKIQRI</sequence>
<evidence type="ECO:0000256" key="1">
    <source>
        <dbReference type="ARBA" id="ARBA00022723"/>
    </source>
</evidence>
<evidence type="ECO:0000313" key="8">
    <source>
        <dbReference type="WBParaSite" id="sdigi.contig726.g9605.t1"/>
    </source>
</evidence>
<proteinExistence type="predicted"/>
<reference evidence="8" key="1">
    <citation type="submission" date="2022-11" db="UniProtKB">
        <authorList>
            <consortium name="WormBaseParasite"/>
        </authorList>
    </citation>
    <scope>IDENTIFICATION</scope>
</reference>
<dbReference type="AlphaFoldDB" id="A0A915Q6R0"/>
<dbReference type="InterPro" id="IPR050652">
    <property type="entry name" value="AN1_A20_ZnFinger"/>
</dbReference>
<dbReference type="Pfam" id="PF01428">
    <property type="entry name" value="zf-AN1"/>
    <property type="match status" value="1"/>
</dbReference>
<evidence type="ECO:0000256" key="2">
    <source>
        <dbReference type="ARBA" id="ARBA00022771"/>
    </source>
</evidence>
<dbReference type="Gene3D" id="1.20.5.4770">
    <property type="match status" value="1"/>
</dbReference>
<dbReference type="WBParaSite" id="sdigi.contig726.g9605.t1">
    <property type="protein sequence ID" value="sdigi.contig726.g9605.t1"/>
    <property type="gene ID" value="sdigi.contig726.g9605"/>
</dbReference>
<evidence type="ECO:0000256" key="4">
    <source>
        <dbReference type="PROSITE-ProRule" id="PRU00449"/>
    </source>
</evidence>
<protein>
    <submittedName>
        <fullName evidence="8">AN1-type domain-containing protein</fullName>
    </submittedName>
</protein>
<evidence type="ECO:0000259" key="5">
    <source>
        <dbReference type="PROSITE" id="PS51036"/>
    </source>
</evidence>
<dbReference type="PANTHER" id="PTHR10634">
    <property type="entry name" value="AN1-TYPE ZINC FINGER PROTEIN"/>
    <property type="match status" value="1"/>
</dbReference>
<dbReference type="GO" id="GO:0003677">
    <property type="term" value="F:DNA binding"/>
    <property type="evidence" value="ECO:0007669"/>
    <property type="project" value="InterPro"/>
</dbReference>
<dbReference type="Proteomes" id="UP000887581">
    <property type="component" value="Unplaced"/>
</dbReference>
<evidence type="ECO:0000313" key="7">
    <source>
        <dbReference type="Proteomes" id="UP000887581"/>
    </source>
</evidence>
<dbReference type="Gene3D" id="4.10.1110.10">
    <property type="entry name" value="AN1-like Zinc finger"/>
    <property type="match status" value="1"/>
</dbReference>
<feature type="domain" description="A20-type" evidence="5">
    <location>
        <begin position="5"/>
        <end position="39"/>
    </location>
</feature>